<accession>A0A9Q3BYN0</accession>
<keyword evidence="2" id="KW-1185">Reference proteome</keyword>
<dbReference type="EMBL" id="AVOT02003332">
    <property type="protein sequence ID" value="MBW0473222.1"/>
    <property type="molecule type" value="Genomic_DNA"/>
</dbReference>
<dbReference type="Proteomes" id="UP000765509">
    <property type="component" value="Unassembled WGS sequence"/>
</dbReference>
<gene>
    <name evidence="1" type="ORF">O181_012937</name>
</gene>
<protein>
    <submittedName>
        <fullName evidence="1">Uncharacterized protein</fullName>
    </submittedName>
</protein>
<comment type="caution">
    <text evidence="1">The sequence shown here is derived from an EMBL/GenBank/DDBJ whole genome shotgun (WGS) entry which is preliminary data.</text>
</comment>
<evidence type="ECO:0000313" key="2">
    <source>
        <dbReference type="Proteomes" id="UP000765509"/>
    </source>
</evidence>
<reference evidence="1" key="1">
    <citation type="submission" date="2021-03" db="EMBL/GenBank/DDBJ databases">
        <title>Draft genome sequence of rust myrtle Austropuccinia psidii MF-1, a brazilian biotype.</title>
        <authorList>
            <person name="Quecine M.C."/>
            <person name="Pachon D.M.R."/>
            <person name="Bonatelli M.L."/>
            <person name="Correr F.H."/>
            <person name="Franceschini L.M."/>
            <person name="Leite T.F."/>
            <person name="Margarido G.R.A."/>
            <person name="Almeida C.A."/>
            <person name="Ferrarezi J.A."/>
            <person name="Labate C.A."/>
        </authorList>
    </citation>
    <scope>NUCLEOTIDE SEQUENCE</scope>
    <source>
        <strain evidence="1">MF-1</strain>
    </source>
</reference>
<proteinExistence type="predicted"/>
<dbReference type="AlphaFoldDB" id="A0A9Q3BYN0"/>
<evidence type="ECO:0000313" key="1">
    <source>
        <dbReference type="EMBL" id="MBW0473222.1"/>
    </source>
</evidence>
<organism evidence="1 2">
    <name type="scientific">Austropuccinia psidii MF-1</name>
    <dbReference type="NCBI Taxonomy" id="1389203"/>
    <lineage>
        <taxon>Eukaryota</taxon>
        <taxon>Fungi</taxon>
        <taxon>Dikarya</taxon>
        <taxon>Basidiomycota</taxon>
        <taxon>Pucciniomycotina</taxon>
        <taxon>Pucciniomycetes</taxon>
        <taxon>Pucciniales</taxon>
        <taxon>Sphaerophragmiaceae</taxon>
        <taxon>Austropuccinia</taxon>
    </lineage>
</organism>
<sequence>MKTNNRHDAQLYSSAEFVSRLERFQRQVVCLAGLVEWSFEFLTQRWLWEIGSQAQSAQRPCKSTDETHMRLLREAVD</sequence>
<name>A0A9Q3BYN0_9BASI</name>